<proteinExistence type="predicted"/>
<accession>A0A4R6VWJ7</accession>
<dbReference type="OrthoDB" id="9790012at2"/>
<dbReference type="Gene3D" id="3.60.20.10">
    <property type="entry name" value="Glutamine Phosphoribosylpyrophosphate, subunit 1, domain 1"/>
    <property type="match status" value="1"/>
</dbReference>
<dbReference type="InterPro" id="IPR029055">
    <property type="entry name" value="Ntn_hydrolases_N"/>
</dbReference>
<dbReference type="RefSeq" id="WP_133571765.1">
    <property type="nucleotide sequence ID" value="NZ_SNYR01000001.1"/>
</dbReference>
<dbReference type="GO" id="GO:0016787">
    <property type="term" value="F:hydrolase activity"/>
    <property type="evidence" value="ECO:0007669"/>
    <property type="project" value="UniProtKB-KW"/>
</dbReference>
<organism evidence="1 2">
    <name type="scientific">Maritalea mobilis</name>
    <dbReference type="NCBI Taxonomy" id="483324"/>
    <lineage>
        <taxon>Bacteria</taxon>
        <taxon>Pseudomonadati</taxon>
        <taxon>Pseudomonadota</taxon>
        <taxon>Alphaproteobacteria</taxon>
        <taxon>Hyphomicrobiales</taxon>
        <taxon>Devosiaceae</taxon>
        <taxon>Maritalea</taxon>
    </lineage>
</organism>
<gene>
    <name evidence="1" type="ORF">ATL17_1131</name>
</gene>
<dbReference type="InterPro" id="IPR010430">
    <property type="entry name" value="DUF1028"/>
</dbReference>
<name>A0A4R6VWJ7_9HYPH</name>
<reference evidence="1 2" key="1">
    <citation type="submission" date="2019-03" db="EMBL/GenBank/DDBJ databases">
        <title>Genomic Encyclopedia of Type Strains, Phase III (KMG-III): the genomes of soil and plant-associated and newly described type strains.</title>
        <authorList>
            <person name="Whitman W."/>
        </authorList>
    </citation>
    <scope>NUCLEOTIDE SEQUENCE [LARGE SCALE GENOMIC DNA]</scope>
    <source>
        <strain evidence="1 2">CGMCC 1.7002</strain>
    </source>
</reference>
<dbReference type="Pfam" id="PF06267">
    <property type="entry name" value="DUF1028"/>
    <property type="match status" value="1"/>
</dbReference>
<keyword evidence="1" id="KW-0378">Hydrolase</keyword>
<dbReference type="Proteomes" id="UP000295391">
    <property type="component" value="Unassembled WGS sequence"/>
</dbReference>
<dbReference type="PANTHER" id="PTHR39328">
    <property type="entry name" value="BLL2871 PROTEIN"/>
    <property type="match status" value="1"/>
</dbReference>
<dbReference type="AlphaFoldDB" id="A0A4R6VWJ7"/>
<dbReference type="PANTHER" id="PTHR39328:SF1">
    <property type="entry name" value="BLL2871 PROTEIN"/>
    <property type="match status" value="1"/>
</dbReference>
<evidence type="ECO:0000313" key="1">
    <source>
        <dbReference type="EMBL" id="TDQ67124.1"/>
    </source>
</evidence>
<keyword evidence="2" id="KW-1185">Reference proteome</keyword>
<evidence type="ECO:0000313" key="2">
    <source>
        <dbReference type="Proteomes" id="UP000295391"/>
    </source>
</evidence>
<protein>
    <submittedName>
        <fullName evidence="1">Putative Ntn-hydrolase superfamily protein</fullName>
    </submittedName>
</protein>
<dbReference type="EMBL" id="SNYR01000001">
    <property type="protein sequence ID" value="TDQ67124.1"/>
    <property type="molecule type" value="Genomic_DNA"/>
</dbReference>
<dbReference type="SUPFAM" id="SSF56235">
    <property type="entry name" value="N-terminal nucleophile aminohydrolases (Ntn hydrolases)"/>
    <property type="match status" value="1"/>
</dbReference>
<sequence>MTYSILVFDPETKQLGAAAATGSLCVGGWVLRGRVNVGLAASQGAAPSTFWRDDILNLLQQGKAIEAALKEVTEPDSGRESRQLAALDSQGNGAAFTGSKNTPIAHAETFQNGIISGNLLADEAVLSAGKWGYQNTNGVMGERLLAALHAAQDAGGDSRGLLSAAMLILSPDEAPIDLRIDYSEKPLDDLSALYHRAMSDDYRAWHLTVPTTNDKERGLD</sequence>
<comment type="caution">
    <text evidence="1">The sequence shown here is derived from an EMBL/GenBank/DDBJ whole genome shotgun (WGS) entry which is preliminary data.</text>
</comment>